<dbReference type="Proteomes" id="UP000299102">
    <property type="component" value="Unassembled WGS sequence"/>
</dbReference>
<gene>
    <name evidence="1" type="ORF">EVAR_74194_1</name>
</gene>
<organism evidence="1 2">
    <name type="scientific">Eumeta variegata</name>
    <name type="common">Bagworm moth</name>
    <name type="synonym">Eumeta japonica</name>
    <dbReference type="NCBI Taxonomy" id="151549"/>
    <lineage>
        <taxon>Eukaryota</taxon>
        <taxon>Metazoa</taxon>
        <taxon>Ecdysozoa</taxon>
        <taxon>Arthropoda</taxon>
        <taxon>Hexapoda</taxon>
        <taxon>Insecta</taxon>
        <taxon>Pterygota</taxon>
        <taxon>Neoptera</taxon>
        <taxon>Endopterygota</taxon>
        <taxon>Lepidoptera</taxon>
        <taxon>Glossata</taxon>
        <taxon>Ditrysia</taxon>
        <taxon>Tineoidea</taxon>
        <taxon>Psychidae</taxon>
        <taxon>Oiketicinae</taxon>
        <taxon>Eumeta</taxon>
    </lineage>
</organism>
<name>A0A4C1SCK9_EUMVA</name>
<accession>A0A4C1SCK9</accession>
<dbReference type="AlphaFoldDB" id="A0A4C1SCK9"/>
<reference evidence="1 2" key="1">
    <citation type="journal article" date="2019" name="Commun. Biol.">
        <title>The bagworm genome reveals a unique fibroin gene that provides high tensile strength.</title>
        <authorList>
            <person name="Kono N."/>
            <person name="Nakamura H."/>
            <person name="Ohtoshi R."/>
            <person name="Tomita M."/>
            <person name="Numata K."/>
            <person name="Arakawa K."/>
        </authorList>
    </citation>
    <scope>NUCLEOTIDE SEQUENCE [LARGE SCALE GENOMIC DNA]</scope>
</reference>
<keyword evidence="2" id="KW-1185">Reference proteome</keyword>
<proteinExistence type="predicted"/>
<evidence type="ECO:0000313" key="1">
    <source>
        <dbReference type="EMBL" id="GBO99773.1"/>
    </source>
</evidence>
<protein>
    <submittedName>
        <fullName evidence="1">Uncharacterized protein</fullName>
    </submittedName>
</protein>
<sequence>MEPEGKHRNSIMKQRILAVFGLVEIVLRYDHERFSGSDDAAGSVINGRQPTASAEKRYIIKLNVVHNHMLYKEIEAVQANMLAEMLRAEAASAMEHCALPYRRLRIQILDIHSCGGEKIRILEPP</sequence>
<comment type="caution">
    <text evidence="1">The sequence shown here is derived from an EMBL/GenBank/DDBJ whole genome shotgun (WGS) entry which is preliminary data.</text>
</comment>
<dbReference type="OrthoDB" id="408743at2759"/>
<evidence type="ECO:0000313" key="2">
    <source>
        <dbReference type="Proteomes" id="UP000299102"/>
    </source>
</evidence>
<dbReference type="EMBL" id="BGZK01000004">
    <property type="protein sequence ID" value="GBO99773.1"/>
    <property type="molecule type" value="Genomic_DNA"/>
</dbReference>